<evidence type="ECO:0000256" key="1">
    <source>
        <dbReference type="ARBA" id="ARBA00022603"/>
    </source>
</evidence>
<dbReference type="InterPro" id="IPR007213">
    <property type="entry name" value="Ppm1/Ppm2/Tcmp"/>
</dbReference>
<dbReference type="SUPFAM" id="SSF53335">
    <property type="entry name" value="S-adenosyl-L-methionine-dependent methyltransferases"/>
    <property type="match status" value="1"/>
</dbReference>
<keyword evidence="1 3" id="KW-0489">Methyltransferase</keyword>
<organism evidence="3 4">
    <name type="scientific">Coprococcus comes</name>
    <dbReference type="NCBI Taxonomy" id="410072"/>
    <lineage>
        <taxon>Bacteria</taxon>
        <taxon>Bacillati</taxon>
        <taxon>Bacillota</taxon>
        <taxon>Clostridia</taxon>
        <taxon>Lachnospirales</taxon>
        <taxon>Lachnospiraceae</taxon>
        <taxon>Coprococcus</taxon>
    </lineage>
</organism>
<dbReference type="EMBL" id="CYXR01000003">
    <property type="protein sequence ID" value="CUM75649.1"/>
    <property type="molecule type" value="Genomic_DNA"/>
</dbReference>
<keyword evidence="2 3" id="KW-0808">Transferase</keyword>
<dbReference type="PIRSF" id="PIRSF028177">
    <property type="entry name" value="Polyketide_synth_Omtfrase_TcmP"/>
    <property type="match status" value="1"/>
</dbReference>
<reference evidence="3 4" key="1">
    <citation type="submission" date="2015-09" db="EMBL/GenBank/DDBJ databases">
        <authorList>
            <consortium name="Pathogen Informatics"/>
        </authorList>
    </citation>
    <scope>NUCLEOTIDE SEQUENCE [LARGE SCALE GENOMIC DNA]</scope>
    <source>
        <strain evidence="3 4">2789STDY5834962</strain>
    </source>
</reference>
<dbReference type="RefSeq" id="WP_055145176.1">
    <property type="nucleotide sequence ID" value="NZ_CYXR01000003.1"/>
</dbReference>
<dbReference type="Gene3D" id="3.40.50.150">
    <property type="entry name" value="Vaccinia Virus protein VP39"/>
    <property type="match status" value="1"/>
</dbReference>
<evidence type="ECO:0000256" key="2">
    <source>
        <dbReference type="ARBA" id="ARBA00022679"/>
    </source>
</evidence>
<dbReference type="GO" id="GO:0008168">
    <property type="term" value="F:methyltransferase activity"/>
    <property type="evidence" value="ECO:0007669"/>
    <property type="project" value="UniProtKB-KW"/>
</dbReference>
<dbReference type="PANTHER" id="PTHR43619:SF2">
    <property type="entry name" value="S-ADENOSYL-L-METHIONINE-DEPENDENT METHYLTRANSFERASES SUPERFAMILY PROTEIN"/>
    <property type="match status" value="1"/>
</dbReference>
<dbReference type="GO" id="GO:0032259">
    <property type="term" value="P:methylation"/>
    <property type="evidence" value="ECO:0007669"/>
    <property type="project" value="UniProtKB-KW"/>
</dbReference>
<gene>
    <name evidence="3" type="ORF">ERS852574_00503</name>
</gene>
<dbReference type="InterPro" id="IPR016874">
    <property type="entry name" value="TcmP-like"/>
</dbReference>
<protein>
    <submittedName>
        <fullName evidence="3">O-Methyltransferase involved in polyketide biosynthesis</fullName>
    </submittedName>
</protein>
<dbReference type="InterPro" id="IPR029063">
    <property type="entry name" value="SAM-dependent_MTases_sf"/>
</dbReference>
<sequence>MNKFDGVANTLFVPLVARINISKKFPEYFMDEKALELEKYLPQGADKGSSEYSNMASVARYYNMDKTVTAFAKSYAESNIVYLGAGLETAYDRLSDKIENRTVHWYEADLPEVIEARKKVFGQRKNETLIAGDMFKLEWVKEIDNSLPTLLIVSGVFQYFHEEEIIAFIKGCGKAFPKGEMLFDATSESGLKFTNWFIKRTGNASAIMYFGINDSKEFANKCSMELLEEKTFFPEALKMLGKKLSFVTKVSMKVAEKKKQVIILRLKLN</sequence>
<dbReference type="AlphaFoldDB" id="A0A173RDF0"/>
<dbReference type="PANTHER" id="PTHR43619">
    <property type="entry name" value="S-ADENOSYL-L-METHIONINE-DEPENDENT METHYLTRANSFERASE YKTD-RELATED"/>
    <property type="match status" value="1"/>
</dbReference>
<accession>A0A173RDF0</accession>
<dbReference type="Pfam" id="PF04072">
    <property type="entry name" value="LCM"/>
    <property type="match status" value="1"/>
</dbReference>
<dbReference type="Proteomes" id="UP000095727">
    <property type="component" value="Unassembled WGS sequence"/>
</dbReference>
<evidence type="ECO:0000313" key="3">
    <source>
        <dbReference type="EMBL" id="CUM75649.1"/>
    </source>
</evidence>
<proteinExistence type="predicted"/>
<evidence type="ECO:0000313" key="4">
    <source>
        <dbReference type="Proteomes" id="UP000095727"/>
    </source>
</evidence>
<name>A0A173RDF0_9FIRM</name>